<feature type="signal peptide" evidence="1">
    <location>
        <begin position="1"/>
        <end position="19"/>
    </location>
</feature>
<dbReference type="EMBL" id="CU466930">
    <property type="protein sequence ID" value="CAO81182.1"/>
    <property type="molecule type" value="Genomic_DNA"/>
</dbReference>
<dbReference type="RefSeq" id="WP_015425040.1">
    <property type="nucleotide sequence ID" value="NC_020449.1"/>
</dbReference>
<dbReference type="InterPro" id="IPR013211">
    <property type="entry name" value="LVIVD"/>
</dbReference>
<dbReference type="HOGENOM" id="CLU_896299_0_0_0"/>
<dbReference type="OrthoDB" id="1521841at2"/>
<evidence type="ECO:0000313" key="3">
    <source>
        <dbReference type="Proteomes" id="UP000002019"/>
    </source>
</evidence>
<gene>
    <name evidence="2" type="ordered locus">CLOAM1326</name>
</gene>
<sequence>MKRFIFFLLCLLMCISLFAIDNKFLHQLVQVKSSQAYSIRFDDDLVYTNNQNYIWVYSIFNAWQPKLEAAFFSPNPIEDIETLAGKHLYVASNEPTNQVILIDSLYTGSRIFFPQTIVGDKLTREGSILYVADRYRGIDIINLSGGSTRELLATFSEKWGIKDFVASYPYIFALNDFGLVAVDITDQSYPVSLGVNYEIIDATCLVKNGNTIWIGAGKNLLAFNVYEPKKPTLISQIRMTNEILSLDIKDNRLFIALGRGGVKIIDVTNPLKTEDINNIFLTIPVYDLDVANDYIFLGLGKEGWMLYEYR</sequence>
<evidence type="ECO:0000256" key="1">
    <source>
        <dbReference type="SAM" id="SignalP"/>
    </source>
</evidence>
<dbReference type="AlphaFoldDB" id="B0VIP1"/>
<dbReference type="STRING" id="459349.CLOAM1326"/>
<accession>B0VIP1</accession>
<name>B0VIP1_CLOAI</name>
<proteinExistence type="predicted"/>
<dbReference type="Proteomes" id="UP000002019">
    <property type="component" value="Chromosome"/>
</dbReference>
<keyword evidence="3" id="KW-1185">Reference proteome</keyword>
<reference evidence="2 3" key="1">
    <citation type="journal article" date="2008" name="J. Bacteriol.">
        <title>'Candidatus Cloacamonas acidaminovorans': genome sequence reconstruction provides a first glimpse of a new bacterial division.</title>
        <authorList>
            <person name="Pelletier E."/>
            <person name="Kreimeyer A."/>
            <person name="Bocs S."/>
            <person name="Rouy Z."/>
            <person name="Gyapay G."/>
            <person name="Chouari R."/>
            <person name="Riviere D."/>
            <person name="Ganesan A."/>
            <person name="Daegelen P."/>
            <person name="Sghir A."/>
            <person name="Cohen G.N."/>
            <person name="Medigue C."/>
            <person name="Weissenbach J."/>
            <person name="Le Paslier D."/>
        </authorList>
    </citation>
    <scope>NUCLEOTIDE SEQUENCE [LARGE SCALE GENOMIC DNA]</scope>
    <source>
        <strain evidence="3">Evry</strain>
    </source>
</reference>
<evidence type="ECO:0000313" key="2">
    <source>
        <dbReference type="EMBL" id="CAO81182.1"/>
    </source>
</evidence>
<dbReference type="Pfam" id="PF08309">
    <property type="entry name" value="LVIVD"/>
    <property type="match status" value="1"/>
</dbReference>
<dbReference type="SUPFAM" id="SSF69322">
    <property type="entry name" value="Tricorn protease domain 2"/>
    <property type="match status" value="1"/>
</dbReference>
<keyword evidence="1" id="KW-0732">Signal</keyword>
<evidence type="ECO:0008006" key="4">
    <source>
        <dbReference type="Google" id="ProtNLM"/>
    </source>
</evidence>
<dbReference type="KEGG" id="caci:CLOAM1326"/>
<protein>
    <recommendedName>
        <fullName evidence="4">LVIVD repeat protein</fullName>
    </recommendedName>
</protein>
<feature type="chain" id="PRO_5002758240" description="LVIVD repeat protein" evidence="1">
    <location>
        <begin position="20"/>
        <end position="310"/>
    </location>
</feature>
<dbReference type="eggNOG" id="COG5276">
    <property type="taxonomic scope" value="Bacteria"/>
</dbReference>
<organism evidence="2 3">
    <name type="scientific">Cloacimonas acidaminovorans (strain Evry)</name>
    <dbReference type="NCBI Taxonomy" id="459349"/>
    <lineage>
        <taxon>Bacteria</taxon>
        <taxon>Pseudomonadati</taxon>
        <taxon>Candidatus Cloacimonadota</taxon>
        <taxon>Candidatus Cloacimonadia</taxon>
        <taxon>Candidatus Cloacimonadales</taxon>
        <taxon>Candidatus Cloacimonadaceae</taxon>
        <taxon>Candidatus Cloacimonas</taxon>
    </lineage>
</organism>